<reference evidence="1 2" key="1">
    <citation type="submission" date="2023-10" db="EMBL/GenBank/DDBJ databases">
        <title>Saccharopolyspora sp. nov., isolated from mangrove soil.</title>
        <authorList>
            <person name="Lu Y."/>
            <person name="Liu W."/>
        </authorList>
    </citation>
    <scope>NUCLEOTIDE SEQUENCE [LARGE SCALE GENOMIC DNA]</scope>
    <source>
        <strain evidence="1 2">S2-29</strain>
    </source>
</reference>
<protein>
    <recommendedName>
        <fullName evidence="3">ATPase AAA-type core domain-containing protein</fullName>
    </recommendedName>
</protein>
<accession>A0ABU6AGZ9</accession>
<comment type="caution">
    <text evidence="1">The sequence shown here is derived from an EMBL/GenBank/DDBJ whole genome shotgun (WGS) entry which is preliminary data.</text>
</comment>
<evidence type="ECO:0000313" key="2">
    <source>
        <dbReference type="Proteomes" id="UP001327093"/>
    </source>
</evidence>
<name>A0ABU6AGZ9_9PSEU</name>
<dbReference type="Proteomes" id="UP001327093">
    <property type="component" value="Unassembled WGS sequence"/>
</dbReference>
<gene>
    <name evidence="1" type="ORF">R4I43_25885</name>
</gene>
<organism evidence="1 2">
    <name type="scientific">Saccharopolyspora mangrovi</name>
    <dbReference type="NCBI Taxonomy" id="3082379"/>
    <lineage>
        <taxon>Bacteria</taxon>
        <taxon>Bacillati</taxon>
        <taxon>Actinomycetota</taxon>
        <taxon>Actinomycetes</taxon>
        <taxon>Pseudonocardiales</taxon>
        <taxon>Pseudonocardiaceae</taxon>
        <taxon>Saccharopolyspora</taxon>
    </lineage>
</organism>
<proteinExistence type="predicted"/>
<sequence length="75" mass="8177">MALLARLTELAGQGSQFIIATHSPVLLALPGARIVEIDDDGTTATTDYDQALPVRLTRDFLAGPDKYLRHLLDED</sequence>
<evidence type="ECO:0000313" key="1">
    <source>
        <dbReference type="EMBL" id="MEB3370839.1"/>
    </source>
</evidence>
<evidence type="ECO:0008006" key="3">
    <source>
        <dbReference type="Google" id="ProtNLM"/>
    </source>
</evidence>
<keyword evidence="2" id="KW-1185">Reference proteome</keyword>
<dbReference type="EMBL" id="JAWLNX010000022">
    <property type="protein sequence ID" value="MEB3370839.1"/>
    <property type="molecule type" value="Genomic_DNA"/>
</dbReference>